<protein>
    <recommendedName>
        <fullName evidence="3">Lipoprotein</fullName>
    </recommendedName>
</protein>
<proteinExistence type="predicted"/>
<dbReference type="Proteomes" id="UP001164713">
    <property type="component" value="Chromosome"/>
</dbReference>
<organism evidence="1 2">
    <name type="scientific">Bacillus halotolerans</name>
    <dbReference type="NCBI Taxonomy" id="260554"/>
    <lineage>
        <taxon>Bacteria</taxon>
        <taxon>Bacillati</taxon>
        <taxon>Bacillota</taxon>
        <taxon>Bacilli</taxon>
        <taxon>Bacillales</taxon>
        <taxon>Bacillaceae</taxon>
        <taxon>Bacillus</taxon>
    </lineage>
</organism>
<evidence type="ECO:0000313" key="2">
    <source>
        <dbReference type="Proteomes" id="UP001164713"/>
    </source>
</evidence>
<dbReference type="RefSeq" id="WP_044160355.1">
    <property type="nucleotide sequence ID" value="NZ_CP098738.1"/>
</dbReference>
<evidence type="ECO:0008006" key="3">
    <source>
        <dbReference type="Google" id="ProtNLM"/>
    </source>
</evidence>
<evidence type="ECO:0000313" key="1">
    <source>
        <dbReference type="EMBL" id="WAT20831.1"/>
    </source>
</evidence>
<dbReference type="EMBL" id="CP114066">
    <property type="protein sequence ID" value="WAT20831.1"/>
    <property type="molecule type" value="Genomic_DNA"/>
</dbReference>
<reference evidence="1" key="1">
    <citation type="submission" date="2022-12" db="EMBL/GenBank/DDBJ databases">
        <title>Genomic of Bacillus halotolerans.</title>
        <authorList>
            <person name="Xu G."/>
            <person name="Ding Y."/>
        </authorList>
    </citation>
    <scope>NUCLEOTIDE SEQUENCE</scope>
    <source>
        <strain evidence="1">B13</strain>
    </source>
</reference>
<sequence length="69" mass="7780">MKKMMIMLVITATLSACQPNYTGKYIVWGNTLSENNKECLKDNQIPYKKENGNVYIPEDAFDAAINTCS</sequence>
<dbReference type="PROSITE" id="PS51257">
    <property type="entry name" value="PROKAR_LIPOPROTEIN"/>
    <property type="match status" value="1"/>
</dbReference>
<name>A0ABY7HYR7_9BACI</name>
<keyword evidence="2" id="KW-1185">Reference proteome</keyword>
<accession>A0ABY7HYR7</accession>
<gene>
    <name evidence="1" type="ORF">O0R52_18015</name>
</gene>